<dbReference type="Pfam" id="PF20275">
    <property type="entry name" value="CTD10"/>
    <property type="match status" value="1"/>
</dbReference>
<gene>
    <name evidence="2" type="ORF">LEP1GSC035_2554</name>
</gene>
<feature type="domain" description="ABC-three component systems C-terminal" evidence="1">
    <location>
        <begin position="31"/>
        <end position="181"/>
    </location>
</feature>
<evidence type="ECO:0000313" key="2">
    <source>
        <dbReference type="EMBL" id="EMN02511.1"/>
    </source>
</evidence>
<evidence type="ECO:0000259" key="1">
    <source>
        <dbReference type="Pfam" id="PF20275"/>
    </source>
</evidence>
<protein>
    <recommendedName>
        <fullName evidence="1">ABC-three component systems C-terminal domain-containing protein</fullName>
    </recommendedName>
</protein>
<sequence length="189" mass="21625">MTNQGHSGTGDNIYIEGNATFQAIQKQPSILADIINELGSKLFVNGDIEEQTYDEYSITEKIEYNSVIEYKPVIEELKIYQGKLNIIYNEIEANGSNKKHFLLLNIKNTYLKVKGQFLKKNRDQNELQVIRANSDSIIKAIENTLFEEIDKSNNITQDQEIIKCGISIVLIDAFIRCKVLEEPQRHVSI</sequence>
<dbReference type="InterPro" id="IPR046919">
    <property type="entry name" value="ABC-3C_CTD10"/>
</dbReference>
<dbReference type="RefSeq" id="WP_004427015.1">
    <property type="nucleotide sequence ID" value="NZ_AHMH02000012.1"/>
</dbReference>
<name>A0ABP2TDW8_9LEPT</name>
<proteinExistence type="predicted"/>
<comment type="caution">
    <text evidence="2">The sequence shown here is derived from an EMBL/GenBank/DDBJ whole genome shotgun (WGS) entry which is preliminary data.</text>
</comment>
<organism evidence="2 3">
    <name type="scientific">Leptospira noguchii str. 2007001578</name>
    <dbReference type="NCBI Taxonomy" id="1049974"/>
    <lineage>
        <taxon>Bacteria</taxon>
        <taxon>Pseudomonadati</taxon>
        <taxon>Spirochaetota</taxon>
        <taxon>Spirochaetia</taxon>
        <taxon>Leptospirales</taxon>
        <taxon>Leptospiraceae</taxon>
        <taxon>Leptospira</taxon>
    </lineage>
</organism>
<dbReference type="Proteomes" id="UP000012099">
    <property type="component" value="Unassembled WGS sequence"/>
</dbReference>
<reference evidence="2 3" key="1">
    <citation type="submission" date="2013-01" db="EMBL/GenBank/DDBJ databases">
        <authorList>
            <person name="Harkins D.M."/>
            <person name="Durkin A.S."/>
            <person name="Brinkac L.M."/>
            <person name="Haft D.H."/>
            <person name="Selengut J.D."/>
            <person name="Sanka R."/>
            <person name="DePew J."/>
            <person name="Purushe J."/>
            <person name="Whelen A.C."/>
            <person name="Vinetz J.M."/>
            <person name="Sutton G.G."/>
            <person name="Nierman W.C."/>
            <person name="Fouts D.E."/>
        </authorList>
    </citation>
    <scope>NUCLEOTIDE SEQUENCE [LARGE SCALE GENOMIC DNA]</scope>
    <source>
        <strain evidence="2 3">2007001578</strain>
    </source>
</reference>
<dbReference type="EMBL" id="AHMH02000012">
    <property type="protein sequence ID" value="EMN02511.1"/>
    <property type="molecule type" value="Genomic_DNA"/>
</dbReference>
<accession>A0ABP2TDW8</accession>
<keyword evidence="3" id="KW-1185">Reference proteome</keyword>
<evidence type="ECO:0000313" key="3">
    <source>
        <dbReference type="Proteomes" id="UP000012099"/>
    </source>
</evidence>